<sequence length="23" mass="2565">NLIVDLLNAALDPRIRRHEGAHA</sequence>
<dbReference type="EMBL" id="MTPS01000338">
    <property type="protein sequence ID" value="ONG32854.1"/>
    <property type="molecule type" value="Genomic_DNA"/>
</dbReference>
<protein>
    <submittedName>
        <fullName evidence="1">Peptide ABC transporter permease</fullName>
    </submittedName>
</protein>
<organism evidence="1 2">
    <name type="scientific">Escherichia coli</name>
    <dbReference type="NCBI Taxonomy" id="562"/>
    <lineage>
        <taxon>Bacteria</taxon>
        <taxon>Pseudomonadati</taxon>
        <taxon>Pseudomonadota</taxon>
        <taxon>Gammaproteobacteria</taxon>
        <taxon>Enterobacterales</taxon>
        <taxon>Enterobacteriaceae</taxon>
        <taxon>Escherichia</taxon>
    </lineage>
</organism>
<dbReference type="AlphaFoldDB" id="A0A1V2GB62"/>
<feature type="non-terminal residue" evidence="1">
    <location>
        <position position="1"/>
    </location>
</feature>
<gene>
    <name evidence="1" type="ORF">BXT93_19500</name>
</gene>
<evidence type="ECO:0000313" key="1">
    <source>
        <dbReference type="EMBL" id="ONG32854.1"/>
    </source>
</evidence>
<reference evidence="1 2" key="1">
    <citation type="submission" date="2017-01" db="EMBL/GenBank/DDBJ databases">
        <title>Draft genome sequence of an E. coli strain isolated from human, in Amazon, Brazil.</title>
        <authorList>
            <person name="Moura Q."/>
            <person name="Fernandes M.R."/>
            <person name="Cerdeira L."/>
            <person name="Vianello M."/>
            <person name="Souza T.A."/>
            <person name="Ienne S."/>
            <person name="Lincopan N."/>
        </authorList>
    </citation>
    <scope>NUCLEOTIDE SEQUENCE [LARGE SCALE GENOMIC DNA]</scope>
    <source>
        <strain evidence="1 2">ICBEcBL-II-13</strain>
    </source>
</reference>
<proteinExistence type="predicted"/>
<dbReference type="Proteomes" id="UP000188967">
    <property type="component" value="Unassembled WGS sequence"/>
</dbReference>
<name>A0A1V2GB62_ECOLX</name>
<comment type="caution">
    <text evidence="1">The sequence shown here is derived from an EMBL/GenBank/DDBJ whole genome shotgun (WGS) entry which is preliminary data.</text>
</comment>
<evidence type="ECO:0000313" key="2">
    <source>
        <dbReference type="Proteomes" id="UP000188967"/>
    </source>
</evidence>
<accession>A0A1V2GB62</accession>